<organism evidence="1 2">
    <name type="scientific">Pontibacillus yanchengensis</name>
    <dbReference type="NCBI Taxonomy" id="462910"/>
    <lineage>
        <taxon>Bacteria</taxon>
        <taxon>Bacillati</taxon>
        <taxon>Bacillota</taxon>
        <taxon>Bacilli</taxon>
        <taxon>Bacillales</taxon>
        <taxon>Bacillaceae</taxon>
        <taxon>Pontibacillus</taxon>
    </lineage>
</organism>
<accession>A0A6I4ZTH4</accession>
<protein>
    <recommendedName>
        <fullName evidence="3">Prepilin-type N-terminal cleavage/methylation domain-containing protein</fullName>
    </recommendedName>
</protein>
<proteinExistence type="predicted"/>
<gene>
    <name evidence="1" type="ORF">GLW05_07745</name>
</gene>
<evidence type="ECO:0000313" key="1">
    <source>
        <dbReference type="EMBL" id="MYL33488.1"/>
    </source>
</evidence>
<dbReference type="EMBL" id="WMEQ01000004">
    <property type="protein sequence ID" value="MYL33488.1"/>
    <property type="molecule type" value="Genomic_DNA"/>
</dbReference>
<dbReference type="NCBIfam" id="NF041002">
    <property type="entry name" value="pilin_ComGF"/>
    <property type="match status" value="1"/>
</dbReference>
<dbReference type="OrthoDB" id="2361316at2"/>
<dbReference type="Proteomes" id="UP000468638">
    <property type="component" value="Unassembled WGS sequence"/>
</dbReference>
<dbReference type="RefSeq" id="WP_160848344.1">
    <property type="nucleotide sequence ID" value="NZ_WMEQ01000004.1"/>
</dbReference>
<comment type="caution">
    <text evidence="1">The sequence shown here is derived from an EMBL/GenBank/DDBJ whole genome shotgun (WGS) entry which is preliminary data.</text>
</comment>
<name>A0A6I4ZTH4_9BACI</name>
<sequence length="144" mass="16493">MQKPMIKNGFTFIEALFALILSLLILSSLPFVVKQIATYKPYSTLKDMDANQLFHFIQDEIHKTIHLTHTPRGIDLLQSDGKRITIEQYGSSVRRQVNGQGHEILIHDVTDFHTVSENEYILVMSVTTTKGDSYEKVFSLIPER</sequence>
<dbReference type="InterPro" id="IPR016977">
    <property type="entry name" value="ComGF"/>
</dbReference>
<reference evidence="1 2" key="1">
    <citation type="submission" date="2019-11" db="EMBL/GenBank/DDBJ databases">
        <title>Genome sequences of 17 halophilic strains isolated from different environments.</title>
        <authorList>
            <person name="Furrow R.E."/>
        </authorList>
    </citation>
    <scope>NUCLEOTIDE SEQUENCE [LARGE SCALE GENOMIC DNA]</scope>
    <source>
        <strain evidence="1 2">22514_16_FS</strain>
    </source>
</reference>
<dbReference type="AlphaFoldDB" id="A0A6I4ZTH4"/>
<evidence type="ECO:0000313" key="2">
    <source>
        <dbReference type="Proteomes" id="UP000468638"/>
    </source>
</evidence>
<dbReference type="Pfam" id="PF15980">
    <property type="entry name" value="ComGF"/>
    <property type="match status" value="1"/>
</dbReference>
<evidence type="ECO:0008006" key="3">
    <source>
        <dbReference type="Google" id="ProtNLM"/>
    </source>
</evidence>